<protein>
    <recommendedName>
        <fullName evidence="4">non-specific serine/threonine protein kinase</fullName>
        <ecNumber evidence="4">2.7.11.1</ecNumber>
    </recommendedName>
</protein>
<comment type="similarity">
    <text evidence="3">Belongs to the protein kinase superfamily. Ser/Thr protein kinase family.</text>
</comment>
<comment type="catalytic activity">
    <reaction evidence="21">
        <text>L-seryl-[protein] + ATP = O-phospho-L-seryl-[protein] + ADP + H(+)</text>
        <dbReference type="Rhea" id="RHEA:17989"/>
        <dbReference type="Rhea" id="RHEA-COMP:9863"/>
        <dbReference type="Rhea" id="RHEA-COMP:11604"/>
        <dbReference type="ChEBI" id="CHEBI:15378"/>
        <dbReference type="ChEBI" id="CHEBI:29999"/>
        <dbReference type="ChEBI" id="CHEBI:30616"/>
        <dbReference type="ChEBI" id="CHEBI:83421"/>
        <dbReference type="ChEBI" id="CHEBI:456216"/>
        <dbReference type="EC" id="2.7.11.1"/>
    </reaction>
</comment>
<evidence type="ECO:0000256" key="23">
    <source>
        <dbReference type="SAM" id="Phobius"/>
    </source>
</evidence>
<evidence type="ECO:0000256" key="21">
    <source>
        <dbReference type="ARBA" id="ARBA00048679"/>
    </source>
</evidence>
<dbReference type="Pfam" id="PF00069">
    <property type="entry name" value="Pkinase"/>
    <property type="match status" value="1"/>
</dbReference>
<dbReference type="Gene3D" id="3.30.200.20">
    <property type="entry name" value="Phosphorylase Kinase, domain 1"/>
    <property type="match status" value="1"/>
</dbReference>
<dbReference type="Pfam" id="PF08263">
    <property type="entry name" value="LRRNT_2"/>
    <property type="match status" value="1"/>
</dbReference>
<evidence type="ECO:0000256" key="20">
    <source>
        <dbReference type="ARBA" id="ARBA00047899"/>
    </source>
</evidence>
<keyword evidence="8" id="KW-0433">Leucine-rich repeat</keyword>
<dbReference type="InterPro" id="IPR013210">
    <property type="entry name" value="LRR_N_plant-typ"/>
</dbReference>
<keyword evidence="11 24" id="KW-0732">Signal</keyword>
<dbReference type="SMART" id="SM00369">
    <property type="entry name" value="LRR_TYP"/>
    <property type="match status" value="11"/>
</dbReference>
<comment type="subcellular location">
    <subcellularLocation>
        <location evidence="1">Cell membrane</location>
        <topology evidence="1">Single-pass membrane protein</topology>
    </subcellularLocation>
    <subcellularLocation>
        <location evidence="2">Membrane</location>
        <topology evidence="2">Single-pass type I membrane protein</topology>
    </subcellularLocation>
</comment>
<evidence type="ECO:0000256" key="5">
    <source>
        <dbReference type="ARBA" id="ARBA00022475"/>
    </source>
</evidence>
<organism evidence="26 27">
    <name type="scientific">Erythroxylum novogranatense</name>
    <dbReference type="NCBI Taxonomy" id="1862640"/>
    <lineage>
        <taxon>Eukaryota</taxon>
        <taxon>Viridiplantae</taxon>
        <taxon>Streptophyta</taxon>
        <taxon>Embryophyta</taxon>
        <taxon>Tracheophyta</taxon>
        <taxon>Spermatophyta</taxon>
        <taxon>Magnoliopsida</taxon>
        <taxon>eudicotyledons</taxon>
        <taxon>Gunneridae</taxon>
        <taxon>Pentapetalae</taxon>
        <taxon>rosids</taxon>
        <taxon>fabids</taxon>
        <taxon>Malpighiales</taxon>
        <taxon>Erythroxylaceae</taxon>
        <taxon>Erythroxylum</taxon>
    </lineage>
</organism>
<evidence type="ECO:0000256" key="24">
    <source>
        <dbReference type="SAM" id="SignalP"/>
    </source>
</evidence>
<comment type="caution">
    <text evidence="26">The sequence shown here is derived from an EMBL/GenBank/DDBJ whole genome shotgun (WGS) entry which is preliminary data.</text>
</comment>
<evidence type="ECO:0000256" key="11">
    <source>
        <dbReference type="ARBA" id="ARBA00022729"/>
    </source>
</evidence>
<evidence type="ECO:0000256" key="12">
    <source>
        <dbReference type="ARBA" id="ARBA00022737"/>
    </source>
</evidence>
<keyword evidence="18" id="KW-0675">Receptor</keyword>
<dbReference type="Gene3D" id="1.10.510.10">
    <property type="entry name" value="Transferase(Phosphotransferase) domain 1"/>
    <property type="match status" value="1"/>
</dbReference>
<dbReference type="SUPFAM" id="SSF56112">
    <property type="entry name" value="Protein kinase-like (PK-like)"/>
    <property type="match status" value="1"/>
</dbReference>
<keyword evidence="5" id="KW-1003">Cell membrane</keyword>
<dbReference type="InterPro" id="IPR051420">
    <property type="entry name" value="Ser_Thr_Kinases_DiverseReg"/>
</dbReference>
<dbReference type="Proteomes" id="UP001159364">
    <property type="component" value="Linkage Group LG03"/>
</dbReference>
<dbReference type="EC" id="2.7.11.1" evidence="4"/>
<keyword evidence="19" id="KW-0325">Glycoprotein</keyword>
<dbReference type="PANTHER" id="PTHR48005">
    <property type="entry name" value="LEUCINE RICH REPEAT KINASE 2"/>
    <property type="match status" value="1"/>
</dbReference>
<dbReference type="FunFam" id="3.80.10.10:FF:000565">
    <property type="entry name" value="Leucine-rich repeat receptor-like kinase protein FLORAL ORGAN NUMBER1"/>
    <property type="match status" value="1"/>
</dbReference>
<evidence type="ECO:0000256" key="15">
    <source>
        <dbReference type="ARBA" id="ARBA00022840"/>
    </source>
</evidence>
<feature type="transmembrane region" description="Helical" evidence="23">
    <location>
        <begin position="649"/>
        <end position="675"/>
    </location>
</feature>
<dbReference type="FunFam" id="3.80.10.10:FF:000383">
    <property type="entry name" value="Leucine-rich repeat receptor protein kinase EMS1"/>
    <property type="match status" value="2"/>
</dbReference>
<evidence type="ECO:0000256" key="17">
    <source>
        <dbReference type="ARBA" id="ARBA00023136"/>
    </source>
</evidence>
<evidence type="ECO:0000256" key="22">
    <source>
        <dbReference type="PROSITE-ProRule" id="PRU10141"/>
    </source>
</evidence>
<evidence type="ECO:0000256" key="1">
    <source>
        <dbReference type="ARBA" id="ARBA00004162"/>
    </source>
</evidence>
<evidence type="ECO:0000256" key="18">
    <source>
        <dbReference type="ARBA" id="ARBA00023170"/>
    </source>
</evidence>
<reference evidence="26 27" key="1">
    <citation type="submission" date="2021-09" db="EMBL/GenBank/DDBJ databases">
        <title>Genomic insights and catalytic innovation underlie evolution of tropane alkaloids biosynthesis.</title>
        <authorList>
            <person name="Wang Y.-J."/>
            <person name="Tian T."/>
            <person name="Huang J.-P."/>
            <person name="Huang S.-X."/>
        </authorList>
    </citation>
    <scope>NUCLEOTIDE SEQUENCE [LARGE SCALE GENOMIC DNA]</scope>
    <source>
        <strain evidence="26">KIB-2018</strain>
        <tissue evidence="26">Leaf</tissue>
    </source>
</reference>
<dbReference type="Pfam" id="PF00560">
    <property type="entry name" value="LRR_1"/>
    <property type="match status" value="5"/>
</dbReference>
<keyword evidence="13 22" id="KW-0547">Nucleotide-binding</keyword>
<dbReference type="Gene3D" id="3.80.10.10">
    <property type="entry name" value="Ribonuclease Inhibitor"/>
    <property type="match status" value="4"/>
</dbReference>
<evidence type="ECO:0000256" key="7">
    <source>
        <dbReference type="ARBA" id="ARBA00022553"/>
    </source>
</evidence>
<keyword evidence="10 23" id="KW-0812">Transmembrane</keyword>
<feature type="domain" description="Protein kinase" evidence="25">
    <location>
        <begin position="708"/>
        <end position="1026"/>
    </location>
</feature>
<dbReference type="InterPro" id="IPR017441">
    <property type="entry name" value="Protein_kinase_ATP_BS"/>
</dbReference>
<dbReference type="GO" id="GO:0005524">
    <property type="term" value="F:ATP binding"/>
    <property type="evidence" value="ECO:0007669"/>
    <property type="project" value="UniProtKB-UniRule"/>
</dbReference>
<dbReference type="SUPFAM" id="SSF52058">
    <property type="entry name" value="L domain-like"/>
    <property type="match status" value="2"/>
</dbReference>
<keyword evidence="15 22" id="KW-0067">ATP-binding</keyword>
<dbReference type="InterPro" id="IPR001611">
    <property type="entry name" value="Leu-rich_rpt"/>
</dbReference>
<evidence type="ECO:0000256" key="8">
    <source>
        <dbReference type="ARBA" id="ARBA00022614"/>
    </source>
</evidence>
<dbReference type="GO" id="GO:0005886">
    <property type="term" value="C:plasma membrane"/>
    <property type="evidence" value="ECO:0007669"/>
    <property type="project" value="UniProtKB-SubCell"/>
</dbReference>
<feature type="binding site" evidence="22">
    <location>
        <position position="737"/>
    </location>
    <ligand>
        <name>ATP</name>
        <dbReference type="ChEBI" id="CHEBI:30616"/>
    </ligand>
</feature>
<dbReference type="InterPro" id="IPR011009">
    <property type="entry name" value="Kinase-like_dom_sf"/>
</dbReference>
<evidence type="ECO:0000256" key="9">
    <source>
        <dbReference type="ARBA" id="ARBA00022679"/>
    </source>
</evidence>
<dbReference type="PROSITE" id="PS50011">
    <property type="entry name" value="PROTEIN_KINASE_DOM"/>
    <property type="match status" value="1"/>
</dbReference>
<dbReference type="GO" id="GO:0004674">
    <property type="term" value="F:protein serine/threonine kinase activity"/>
    <property type="evidence" value="ECO:0007669"/>
    <property type="project" value="UniProtKB-KW"/>
</dbReference>
<dbReference type="AlphaFoldDB" id="A0AAV8TTA0"/>
<dbReference type="FunFam" id="3.30.200.20:FF:000432">
    <property type="entry name" value="LRR receptor-like serine/threonine-protein kinase EFR"/>
    <property type="match status" value="1"/>
</dbReference>
<evidence type="ECO:0000256" key="19">
    <source>
        <dbReference type="ARBA" id="ARBA00023180"/>
    </source>
</evidence>
<dbReference type="InterPro" id="IPR032675">
    <property type="entry name" value="LRR_dom_sf"/>
</dbReference>
<dbReference type="FunFam" id="3.80.10.10:FF:000288">
    <property type="entry name" value="LRR receptor-like serine/threonine-protein kinase EFR"/>
    <property type="match status" value="1"/>
</dbReference>
<keyword evidence="27" id="KW-1185">Reference proteome</keyword>
<evidence type="ECO:0000256" key="16">
    <source>
        <dbReference type="ARBA" id="ARBA00022989"/>
    </source>
</evidence>
<proteinExistence type="inferred from homology"/>
<feature type="chain" id="PRO_5043451526" description="non-specific serine/threonine protein kinase" evidence="24">
    <location>
        <begin position="31"/>
        <end position="1028"/>
    </location>
</feature>
<comment type="catalytic activity">
    <reaction evidence="20">
        <text>L-threonyl-[protein] + ATP = O-phospho-L-threonyl-[protein] + ADP + H(+)</text>
        <dbReference type="Rhea" id="RHEA:46608"/>
        <dbReference type="Rhea" id="RHEA-COMP:11060"/>
        <dbReference type="Rhea" id="RHEA-COMP:11605"/>
        <dbReference type="ChEBI" id="CHEBI:15378"/>
        <dbReference type="ChEBI" id="CHEBI:30013"/>
        <dbReference type="ChEBI" id="CHEBI:30616"/>
        <dbReference type="ChEBI" id="CHEBI:61977"/>
        <dbReference type="ChEBI" id="CHEBI:456216"/>
        <dbReference type="EC" id="2.7.11.1"/>
    </reaction>
</comment>
<dbReference type="PROSITE" id="PS00107">
    <property type="entry name" value="PROTEIN_KINASE_ATP"/>
    <property type="match status" value="1"/>
</dbReference>
<evidence type="ECO:0000256" key="13">
    <source>
        <dbReference type="ARBA" id="ARBA00022741"/>
    </source>
</evidence>
<dbReference type="SMART" id="SM00220">
    <property type="entry name" value="S_TKc"/>
    <property type="match status" value="1"/>
</dbReference>
<dbReference type="PANTHER" id="PTHR48005:SF88">
    <property type="entry name" value="PROTEIN KINASE DOMAIN-CONTAINING PROTEIN"/>
    <property type="match status" value="1"/>
</dbReference>
<evidence type="ECO:0000256" key="2">
    <source>
        <dbReference type="ARBA" id="ARBA00004479"/>
    </source>
</evidence>
<dbReference type="InterPro" id="IPR000719">
    <property type="entry name" value="Prot_kinase_dom"/>
</dbReference>
<gene>
    <name evidence="26" type="ORF">K2173_011778</name>
</gene>
<name>A0AAV8TTA0_9ROSI</name>
<feature type="signal peptide" evidence="24">
    <location>
        <begin position="1"/>
        <end position="30"/>
    </location>
</feature>
<evidence type="ECO:0000256" key="4">
    <source>
        <dbReference type="ARBA" id="ARBA00012513"/>
    </source>
</evidence>
<keyword evidence="12" id="KW-0677">Repeat</keyword>
<keyword evidence="16 23" id="KW-1133">Transmembrane helix</keyword>
<dbReference type="InterPro" id="IPR008271">
    <property type="entry name" value="Ser/Thr_kinase_AS"/>
</dbReference>
<keyword evidence="6" id="KW-0723">Serine/threonine-protein kinase</keyword>
<dbReference type="EMBL" id="JAIWQS010000003">
    <property type="protein sequence ID" value="KAJ8770242.1"/>
    <property type="molecule type" value="Genomic_DNA"/>
</dbReference>
<dbReference type="InterPro" id="IPR003591">
    <property type="entry name" value="Leu-rich_rpt_typical-subtyp"/>
</dbReference>
<accession>A0AAV8TTA0</accession>
<evidence type="ECO:0000256" key="3">
    <source>
        <dbReference type="ARBA" id="ARBA00008684"/>
    </source>
</evidence>
<dbReference type="PROSITE" id="PS00108">
    <property type="entry name" value="PROTEIN_KINASE_ST"/>
    <property type="match status" value="1"/>
</dbReference>
<keyword evidence="9" id="KW-0808">Transferase</keyword>
<sequence>MNLYTSTIFSSFACLQVILLLSSNFQWCQANSLGNETDRIALLQFKSGIISDPFGIFNSWNDSTSFCKWYGIKCGRRHQRVTSLDISEKNLVGAISPYIGNLSFLRTLVLSNNSFTGDIPQKVGNLLRLRYLVLTRNILGGYIPTNLSRCTKLELIGFSYNKLVGKIPEDIGSLVELKHVGIHGNKLTGKLPSSLGNLTLLNLLSAEFNNLEGEIPVEIGKLSSLKVFHMSVNNISGTIPETLFNISSLIAFAITNNQIRGTIPYEIGLNLPNLNFFSIAGNGFSRSIPDSFGNASKLEIIDLSANNFVGQVPVTLGNLKNLQHLNLEQNSLGSRSANDLAFLTSLKNCTNLEILGLNANNFRGVLPTSLANLSSQLSGLALGDNYFTGSIPAGLNKLVSLSGLGMENNHLTGSIPSELGMLPSLQVLVLSENKLSGQVPSSIGNLSHLSWLDLSENHLEGNFPSSIGNCQSLVELYASENKFNGTIPKEILTLPSLSKSLILSWNSLTGNLPSEVGNLKQLNTLDISANNLSSEIPTTIGQCLSMEKLYMNANFFQGSIPSSLASLKGLQKLDLSRNNLNGEIPRDLQSLQFLSYLNLSFNDLEGEVPTRGVFANASAISLIGNKKLCGGVIELFLPKCPTKTTRKSIAFKLSIIIPCLTVSAFFIFIILFCLWRRKSKMKSPSTTTSVGKLLNVSYKDLHQATSGFSESKLIGLGSFSSVYMGFLDQLQRQVAIKVLNLQNMGASKSFLAECKTLGNIRHRNLVKILTYCSSLDYKGNEFMALVYQFMENGSLENWLHPDPDKRSTMKNFDIFQRLNIAIDVSSALHYLHDECESSIIHRDLKPGNVLLDKDMIAHVSDFGVAKIISTINNFSQSLTSTTRIKGTIGYTAPEYGMGSEASKEGDIYSYGILVLEMFSGRRPVDEMFKDGLNLRDFIRMAMPQRLEYIVDPVLLETKATGEATSRKNNNNAVEINMNLNSMKPKVQNCLLAVFEIGVTCSSELPNDRMNAGDVNRKLHLIRNAFMRN</sequence>
<keyword evidence="17 23" id="KW-0472">Membrane</keyword>
<evidence type="ECO:0000313" key="27">
    <source>
        <dbReference type="Proteomes" id="UP001159364"/>
    </source>
</evidence>
<keyword evidence="7" id="KW-0597">Phosphoprotein</keyword>
<evidence type="ECO:0000313" key="26">
    <source>
        <dbReference type="EMBL" id="KAJ8770242.1"/>
    </source>
</evidence>
<evidence type="ECO:0000259" key="25">
    <source>
        <dbReference type="PROSITE" id="PS50011"/>
    </source>
</evidence>
<dbReference type="Pfam" id="PF13855">
    <property type="entry name" value="LRR_8"/>
    <property type="match status" value="1"/>
</dbReference>
<keyword evidence="14" id="KW-0418">Kinase</keyword>
<evidence type="ECO:0000256" key="10">
    <source>
        <dbReference type="ARBA" id="ARBA00022692"/>
    </source>
</evidence>
<evidence type="ECO:0000256" key="6">
    <source>
        <dbReference type="ARBA" id="ARBA00022527"/>
    </source>
</evidence>
<evidence type="ECO:0000256" key="14">
    <source>
        <dbReference type="ARBA" id="ARBA00022777"/>
    </source>
</evidence>
<dbReference type="FunFam" id="1.10.510.10:FF:000358">
    <property type="entry name" value="Putative leucine-rich repeat receptor-like serine/threonine-protein kinase"/>
    <property type="match status" value="1"/>
</dbReference>